<dbReference type="Proteomes" id="UP000095751">
    <property type="component" value="Unassembled WGS sequence"/>
</dbReference>
<evidence type="ECO:0000256" key="6">
    <source>
        <dbReference type="ARBA" id="ARBA00023054"/>
    </source>
</evidence>
<dbReference type="GO" id="GO:0042147">
    <property type="term" value="P:retrograde transport, endosome to Golgi"/>
    <property type="evidence" value="ECO:0007669"/>
    <property type="project" value="InterPro"/>
</dbReference>
<feature type="domain" description="Vacuolar protein sorting-associated protein 54 C-terminal" evidence="8">
    <location>
        <begin position="706"/>
        <end position="835"/>
    </location>
</feature>
<keyword evidence="10" id="KW-1185">Reference proteome</keyword>
<comment type="subcellular location">
    <subcellularLocation>
        <location evidence="1">Golgi apparatus</location>
        <location evidence="1">trans-Golgi network</location>
    </subcellularLocation>
</comment>
<evidence type="ECO:0000313" key="10">
    <source>
        <dbReference type="Proteomes" id="UP000095751"/>
    </source>
</evidence>
<dbReference type="KEGG" id="fcy:FRACYDRAFT_186011"/>
<comment type="similarity">
    <text evidence="2">Belongs to the VPS54 family.</text>
</comment>
<organism evidence="9 10">
    <name type="scientific">Fragilariopsis cylindrus CCMP1102</name>
    <dbReference type="NCBI Taxonomy" id="635003"/>
    <lineage>
        <taxon>Eukaryota</taxon>
        <taxon>Sar</taxon>
        <taxon>Stramenopiles</taxon>
        <taxon>Ochrophyta</taxon>
        <taxon>Bacillariophyta</taxon>
        <taxon>Bacillariophyceae</taxon>
        <taxon>Bacillariophycidae</taxon>
        <taxon>Bacillariales</taxon>
        <taxon>Bacillariaceae</taxon>
        <taxon>Fragilariopsis</taxon>
    </lineage>
</organism>
<dbReference type="GO" id="GO:0000938">
    <property type="term" value="C:GARP complex"/>
    <property type="evidence" value="ECO:0007669"/>
    <property type="project" value="InterPro"/>
</dbReference>
<evidence type="ECO:0000256" key="2">
    <source>
        <dbReference type="ARBA" id="ARBA00009150"/>
    </source>
</evidence>
<dbReference type="InParanoid" id="A0A1E7FDS2"/>
<accession>A0A1E7FDS2</accession>
<dbReference type="PANTHER" id="PTHR12965">
    <property type="entry name" value="VACUOLAR PROTEIN SORTING 54"/>
    <property type="match status" value="1"/>
</dbReference>
<feature type="region of interest" description="Disordered" evidence="7">
    <location>
        <begin position="69"/>
        <end position="93"/>
    </location>
</feature>
<keyword evidence="6" id="KW-0175">Coiled coil</keyword>
<dbReference type="GO" id="GO:0005829">
    <property type="term" value="C:cytosol"/>
    <property type="evidence" value="ECO:0007669"/>
    <property type="project" value="GOC"/>
</dbReference>
<evidence type="ECO:0000259" key="8">
    <source>
        <dbReference type="Pfam" id="PF07928"/>
    </source>
</evidence>
<dbReference type="GO" id="GO:0019905">
    <property type="term" value="F:syntaxin binding"/>
    <property type="evidence" value="ECO:0007669"/>
    <property type="project" value="TreeGrafter"/>
</dbReference>
<evidence type="ECO:0000256" key="3">
    <source>
        <dbReference type="ARBA" id="ARBA00022448"/>
    </source>
</evidence>
<feature type="compositionally biased region" description="Low complexity" evidence="7">
    <location>
        <begin position="69"/>
        <end position="82"/>
    </location>
</feature>
<evidence type="ECO:0000256" key="5">
    <source>
        <dbReference type="ARBA" id="ARBA00023034"/>
    </source>
</evidence>
<name>A0A1E7FDS2_9STRA</name>
<dbReference type="AlphaFoldDB" id="A0A1E7FDS2"/>
<proteinExistence type="inferred from homology"/>
<evidence type="ECO:0000313" key="9">
    <source>
        <dbReference type="EMBL" id="OEU16266.1"/>
    </source>
</evidence>
<keyword evidence="3" id="KW-0813">Transport</keyword>
<sequence>MSSSQSSSHYPAAIGSASVTNNINLPSQDERDRAVNEAKECIDAIAFEGYQLDGFNLLGVVANPRGEISTTTTTGTQSIQQSPATGSEPAEQPGIFSDAVQTFEDTLAQVTEQIQTLNIYLGELSRQYLGDDTEESLFLEYYYQDDEDPSNLAVRDVPPELADLQLQELQYYLEECGVLAHTLRAQGLDTRTLVDEDVIDEEKLNQQLEDIPSLFYETEFDLTDARTFAELLIRRNDDDDGLDNNNTTENDDNNKNNNQKTNKKAANSLYQPAHELVPVREQEFLAEHLDRVELALQEQVRQKSTAFFQETTRFRQLQSSIEDLLKQVQQLRNCLQQALGVYRQTKDISDHQRQDYEQLIDLLDGSMELVRCKASIGGLLSANDHLGAVQQIQYGRKLLQGNIDLGSSSTTLTALLTSLSTCGDQFTQYESLVIQNLSEELVEIFFNWRPRAKNRVQETMEALRICDAMNKTSELYQRRLQQMIRMTVRTTIAEFVDSNKSGGSGGVTGMTYPAFYNCLQLLIEEIESILKMAYRVDEFCSSEGIFEEESDHQQQQQQRWTKEAVAQGSDLATKSIAELLRLRKESHSLISLTEMKQLWDTCIQFTTTMEGYSNNSRAVNLRSTLVGQAKVFLDRTHESNMSALVAALDSERWSQCEVSLERQSALTRLCTGLATVSTPIQNLQEGGDADNTNKEKNPVAVVEGVHYKVVWSCLLMVESIMTYISTAAYFQQSLATNAVTKIVEVMRLFNTRTTNLVLGAGAIHSAAKLKSINAKHLSYVTQCLGMMMSLLPHIRAALMTQLPDKQHTLLADVDNIKKEYKDHNEKVLNKFVSIIGGIVEHGLGPRLASIDFDARARDLSTENKDEVDCCVFLDGTSSSTRKLHHVLNSLLPPDHLQDVFSRIFAHLDQKIPALFVIAASATANAQHFSFPSTDDGKHRLLLEVEYTTKTLNSLNGVHPWDFTAMNVLERRIDFKLPQENGSNS</sequence>
<dbReference type="InterPro" id="IPR039745">
    <property type="entry name" value="Vps54"/>
</dbReference>
<gene>
    <name evidence="9" type="ORF">FRACYDRAFT_186011</name>
</gene>
<dbReference type="Gene3D" id="6.10.250.860">
    <property type="match status" value="1"/>
</dbReference>
<dbReference type="InterPro" id="IPR012501">
    <property type="entry name" value="Vps54_C"/>
</dbReference>
<dbReference type="PANTHER" id="PTHR12965:SF0">
    <property type="entry name" value="VACUOLAR PROTEIN SORTING-ASSOCIATED PROTEIN 54"/>
    <property type="match status" value="1"/>
</dbReference>
<keyword evidence="5" id="KW-0333">Golgi apparatus</keyword>
<dbReference type="GO" id="GO:0006896">
    <property type="term" value="P:Golgi to vacuole transport"/>
    <property type="evidence" value="ECO:0007669"/>
    <property type="project" value="TreeGrafter"/>
</dbReference>
<dbReference type="EMBL" id="KV784358">
    <property type="protein sequence ID" value="OEU16266.1"/>
    <property type="molecule type" value="Genomic_DNA"/>
</dbReference>
<feature type="region of interest" description="Disordered" evidence="7">
    <location>
        <begin position="236"/>
        <end position="261"/>
    </location>
</feature>
<reference evidence="9 10" key="1">
    <citation type="submission" date="2016-09" db="EMBL/GenBank/DDBJ databases">
        <title>Extensive genetic diversity and differential bi-allelic expression allows diatom success in the polar Southern Ocean.</title>
        <authorList>
            <consortium name="DOE Joint Genome Institute"/>
            <person name="Mock T."/>
            <person name="Otillar R.P."/>
            <person name="Strauss J."/>
            <person name="Dupont C."/>
            <person name="Frickenhaus S."/>
            <person name="Maumus F."/>
            <person name="Mcmullan M."/>
            <person name="Sanges R."/>
            <person name="Schmutz J."/>
            <person name="Toseland A."/>
            <person name="Valas R."/>
            <person name="Veluchamy A."/>
            <person name="Ward B.J."/>
            <person name="Allen A."/>
            <person name="Barry K."/>
            <person name="Falciatore A."/>
            <person name="Ferrante M."/>
            <person name="Fortunato A.E."/>
            <person name="Gloeckner G."/>
            <person name="Gruber A."/>
            <person name="Hipkin R."/>
            <person name="Janech M."/>
            <person name="Kroth P."/>
            <person name="Leese F."/>
            <person name="Lindquist E."/>
            <person name="Lyon B.R."/>
            <person name="Martin J."/>
            <person name="Mayer C."/>
            <person name="Parker M."/>
            <person name="Quesneville H."/>
            <person name="Raymond J."/>
            <person name="Uhlig C."/>
            <person name="Valentin K.U."/>
            <person name="Worden A.Z."/>
            <person name="Armbrust E.V."/>
            <person name="Bowler C."/>
            <person name="Green B."/>
            <person name="Moulton V."/>
            <person name="Van Oosterhout C."/>
            <person name="Grigoriev I."/>
        </authorList>
    </citation>
    <scope>NUCLEOTIDE SEQUENCE [LARGE SCALE GENOMIC DNA]</scope>
    <source>
        <strain evidence="9 10">CCMP1102</strain>
    </source>
</reference>
<evidence type="ECO:0000256" key="7">
    <source>
        <dbReference type="SAM" id="MobiDB-lite"/>
    </source>
</evidence>
<dbReference type="OrthoDB" id="10259024at2759"/>
<dbReference type="GO" id="GO:0015031">
    <property type="term" value="P:protein transport"/>
    <property type="evidence" value="ECO:0007669"/>
    <property type="project" value="UniProtKB-KW"/>
</dbReference>
<keyword evidence="4" id="KW-0653">Protein transport</keyword>
<protein>
    <submittedName>
        <fullName evidence="9">Vps54-domain-containing protein</fullName>
    </submittedName>
</protein>
<feature type="non-terminal residue" evidence="9">
    <location>
        <position position="984"/>
    </location>
</feature>
<evidence type="ECO:0000256" key="4">
    <source>
        <dbReference type="ARBA" id="ARBA00022927"/>
    </source>
</evidence>
<evidence type="ECO:0000256" key="1">
    <source>
        <dbReference type="ARBA" id="ARBA00004601"/>
    </source>
</evidence>
<dbReference type="Pfam" id="PF07928">
    <property type="entry name" value="Vps54"/>
    <property type="match status" value="1"/>
</dbReference>